<gene>
    <name evidence="4" type="ORF">CKO21_02645</name>
</gene>
<comment type="caution">
    <text evidence="4">The sequence shown here is derived from an EMBL/GenBank/DDBJ whole genome shotgun (WGS) entry which is preliminary data.</text>
</comment>
<dbReference type="GO" id="GO:0050038">
    <property type="term" value="F:L-xylulose reductase (NADPH) activity"/>
    <property type="evidence" value="ECO:0007669"/>
    <property type="project" value="TreeGrafter"/>
</dbReference>
<dbReference type="PROSITE" id="PS00061">
    <property type="entry name" value="ADH_SHORT"/>
    <property type="match status" value="1"/>
</dbReference>
<dbReference type="GO" id="GO:0005997">
    <property type="term" value="P:xylulose metabolic process"/>
    <property type="evidence" value="ECO:0007669"/>
    <property type="project" value="TreeGrafter"/>
</dbReference>
<evidence type="ECO:0000313" key="5">
    <source>
        <dbReference type="Proteomes" id="UP000778970"/>
    </source>
</evidence>
<comment type="subunit">
    <text evidence="2">Homotetramer.</text>
</comment>
<dbReference type="InterPro" id="IPR002347">
    <property type="entry name" value="SDR_fam"/>
</dbReference>
<dbReference type="Proteomes" id="UP000778970">
    <property type="component" value="Unassembled WGS sequence"/>
</dbReference>
<evidence type="ECO:0000256" key="3">
    <source>
        <dbReference type="ARBA" id="ARBA00022857"/>
    </source>
</evidence>
<dbReference type="InterPro" id="IPR051737">
    <property type="entry name" value="L-xylulose/Carbonyl_redctase"/>
</dbReference>
<dbReference type="PRINTS" id="PR00081">
    <property type="entry name" value="GDHRDH"/>
</dbReference>
<dbReference type="PRINTS" id="PR00080">
    <property type="entry name" value="SDRFAMILY"/>
</dbReference>
<protein>
    <submittedName>
        <fullName evidence="4">SDR family oxidoreductase</fullName>
    </submittedName>
</protein>
<sequence>MGGQAGRDDGALAGRWALVTGASQGLGRGCALALADEGANVALMARNREKLEVLAGEIRDRGVEARVLVRDVSEIDAAAADIADLPHLDVLVNNAGTNAPQSFLDVDPETFDRVANLNLRAAFFVAQAAARRMVEQGRGSIVNMSSQAGHVGLKLRTVYCATKFAVEGMSKAMAVDLAGTGVRVNCVAPTFVRTEMTAAQLEQPEFRDYVDRNILLGRLAEVSEVAAAVVFLASDRAAMVTGTSLPVDGGWLAH</sequence>
<dbReference type="InterPro" id="IPR020904">
    <property type="entry name" value="Sc_DH/Rdtase_CS"/>
</dbReference>
<dbReference type="AlphaFoldDB" id="A0A934QGI9"/>
<dbReference type="Pfam" id="PF13561">
    <property type="entry name" value="adh_short_C2"/>
    <property type="match status" value="1"/>
</dbReference>
<dbReference type="CDD" id="cd05233">
    <property type="entry name" value="SDR_c"/>
    <property type="match status" value="1"/>
</dbReference>
<dbReference type="FunFam" id="3.40.50.720:FF:000084">
    <property type="entry name" value="Short-chain dehydrogenase reductase"/>
    <property type="match status" value="1"/>
</dbReference>
<dbReference type="InterPro" id="IPR036291">
    <property type="entry name" value="NAD(P)-bd_dom_sf"/>
</dbReference>
<dbReference type="RefSeq" id="WP_027288113.1">
    <property type="nucleotide sequence ID" value="NZ_NRRE01000011.1"/>
</dbReference>
<evidence type="ECO:0000256" key="2">
    <source>
        <dbReference type="ARBA" id="ARBA00011881"/>
    </source>
</evidence>
<proteinExistence type="inferred from homology"/>
<dbReference type="GO" id="GO:0006006">
    <property type="term" value="P:glucose metabolic process"/>
    <property type="evidence" value="ECO:0007669"/>
    <property type="project" value="TreeGrafter"/>
</dbReference>
<keyword evidence="3" id="KW-0521">NADP</keyword>
<reference evidence="4" key="1">
    <citation type="submission" date="2017-08" db="EMBL/GenBank/DDBJ databases">
        <authorList>
            <person name="Imhoff J.F."/>
            <person name="Rahn T."/>
            <person name="Kuenzel S."/>
            <person name="Neulinger S.C."/>
        </authorList>
    </citation>
    <scope>NUCLEOTIDE SEQUENCE</scope>
    <source>
        <strain evidence="4">DSM 9154</strain>
    </source>
</reference>
<organism evidence="4 5">
    <name type="scientific">Rhodovibrio salinarum</name>
    <dbReference type="NCBI Taxonomy" id="1087"/>
    <lineage>
        <taxon>Bacteria</taxon>
        <taxon>Pseudomonadati</taxon>
        <taxon>Pseudomonadota</taxon>
        <taxon>Alphaproteobacteria</taxon>
        <taxon>Rhodospirillales</taxon>
        <taxon>Rhodovibrionaceae</taxon>
        <taxon>Rhodovibrio</taxon>
    </lineage>
</organism>
<accession>A0A934QGI9</accession>
<dbReference type="GO" id="GO:0004090">
    <property type="term" value="F:carbonyl reductase (NADPH) activity"/>
    <property type="evidence" value="ECO:0007669"/>
    <property type="project" value="TreeGrafter"/>
</dbReference>
<dbReference type="SUPFAM" id="SSF51735">
    <property type="entry name" value="NAD(P)-binding Rossmann-fold domains"/>
    <property type="match status" value="1"/>
</dbReference>
<dbReference type="Gene3D" id="3.40.50.720">
    <property type="entry name" value="NAD(P)-binding Rossmann-like Domain"/>
    <property type="match status" value="1"/>
</dbReference>
<keyword evidence="5" id="KW-1185">Reference proteome</keyword>
<reference evidence="4" key="2">
    <citation type="journal article" date="2020" name="Microorganisms">
        <title>Osmotic Adaptation and Compatible Solute Biosynthesis of Phototrophic Bacteria as Revealed from Genome Analyses.</title>
        <authorList>
            <person name="Imhoff J.F."/>
            <person name="Rahn T."/>
            <person name="Kunzel S."/>
            <person name="Keller A."/>
            <person name="Neulinger S.C."/>
        </authorList>
    </citation>
    <scope>NUCLEOTIDE SEQUENCE</scope>
    <source>
        <strain evidence="4">DSM 9154</strain>
    </source>
</reference>
<dbReference type="NCBIfam" id="NF005559">
    <property type="entry name" value="PRK07231.1"/>
    <property type="match status" value="1"/>
</dbReference>
<evidence type="ECO:0000256" key="1">
    <source>
        <dbReference type="ARBA" id="ARBA00006484"/>
    </source>
</evidence>
<comment type="similarity">
    <text evidence="1">Belongs to the short-chain dehydrogenases/reductases (SDR) family.</text>
</comment>
<dbReference type="PANTHER" id="PTHR44252:SF3">
    <property type="entry name" value="D-ERYTHRULOSE REDUCTASE-RELATED"/>
    <property type="match status" value="1"/>
</dbReference>
<dbReference type="EMBL" id="NRRE01000011">
    <property type="protein sequence ID" value="MBK1696140.1"/>
    <property type="molecule type" value="Genomic_DNA"/>
</dbReference>
<name>A0A934QGI9_9PROT</name>
<dbReference type="PANTHER" id="PTHR44252">
    <property type="entry name" value="D-ERYTHRULOSE REDUCTASE"/>
    <property type="match status" value="1"/>
</dbReference>
<evidence type="ECO:0000313" key="4">
    <source>
        <dbReference type="EMBL" id="MBK1696140.1"/>
    </source>
</evidence>